<evidence type="ECO:0000256" key="3">
    <source>
        <dbReference type="ARBA" id="ARBA00021428"/>
    </source>
</evidence>
<dbReference type="InterPro" id="IPR017770">
    <property type="entry name" value="RNA3'_term_phos_cyc_type_1"/>
</dbReference>
<dbReference type="GO" id="GO:0005524">
    <property type="term" value="F:ATP binding"/>
    <property type="evidence" value="ECO:0007669"/>
    <property type="project" value="UniProtKB-KW"/>
</dbReference>
<dbReference type="Pfam" id="PF05189">
    <property type="entry name" value="RTC_insert"/>
    <property type="match status" value="1"/>
</dbReference>
<dbReference type="PANTHER" id="PTHR11096">
    <property type="entry name" value="RNA 3' TERMINAL PHOSPHATE CYCLASE"/>
    <property type="match status" value="1"/>
</dbReference>
<dbReference type="SUPFAM" id="SSF52913">
    <property type="entry name" value="RNA 3'-terminal phosphate cyclase, RPTC, insert domain"/>
    <property type="match status" value="1"/>
</dbReference>
<dbReference type="NCBIfam" id="TIGR03399">
    <property type="entry name" value="RNA_3prim_cycl"/>
    <property type="match status" value="1"/>
</dbReference>
<evidence type="ECO:0000256" key="4">
    <source>
        <dbReference type="ARBA" id="ARBA00022598"/>
    </source>
</evidence>
<sequence>MFPEIDGSILEGGGQILRIAVCLSALYNKPITIQKIRANRKKNGLAPQHLAGIHLARDLSQAFLINDFLRSTELTFIPKLIRSGTFVADTQTGGSVALLLQVSLPLILFGNDKSHLTLKGGTNTDFAPPIDYTINVFKPMVQKFGIDFECEINRRGFIRGNGSITVSTNPVKKLNRIILVEFGELESITGEAYVSGFLPYRMAEEMATAAERVLKRVLKATVSIKAKKFNKSEAFGNGSGINLYAKTSAGCHLGSSVLGKRGVSATEIGTKAAKALMETIFLEYCVDSCMQDQLIIYMALAEGRSRVKMGPITLHTETAIHVTELLTGVKFDIYKLDDTTNIIECFGIGFQNKNII</sequence>
<feature type="domain" description="RNA 3'-terminal phosphate cyclase insert" evidence="12">
    <location>
        <begin position="181"/>
        <end position="280"/>
    </location>
</feature>
<evidence type="ECO:0000256" key="10">
    <source>
        <dbReference type="PIRSR" id="PIRSR005378-2"/>
    </source>
</evidence>
<gene>
    <name evidence="13" type="ORF">RUM43_004398</name>
</gene>
<evidence type="ECO:0000256" key="2">
    <source>
        <dbReference type="ARBA" id="ARBA00012725"/>
    </source>
</evidence>
<evidence type="ECO:0000256" key="9">
    <source>
        <dbReference type="PIRSR" id="PIRSR005378-1"/>
    </source>
</evidence>
<dbReference type="AlphaFoldDB" id="A0AAN8XN37"/>
<dbReference type="InterPro" id="IPR037136">
    <property type="entry name" value="RNA3'_phos_cyclase_dom_sf"/>
</dbReference>
<comment type="caution">
    <text evidence="13">The sequence shown here is derived from an EMBL/GenBank/DDBJ whole genome shotgun (WGS) entry which is preliminary data.</text>
</comment>
<feature type="binding site" evidence="10">
    <location>
        <position position="101"/>
    </location>
    <ligand>
        <name>ATP</name>
        <dbReference type="ChEBI" id="CHEBI:30616"/>
    </ligand>
</feature>
<keyword evidence="10" id="KW-0067">ATP-binding</keyword>
<evidence type="ECO:0000256" key="6">
    <source>
        <dbReference type="ARBA" id="ARBA00024481"/>
    </source>
</evidence>
<dbReference type="InterPro" id="IPR023797">
    <property type="entry name" value="RNA3'_phos_cyclase_dom"/>
</dbReference>
<evidence type="ECO:0000256" key="5">
    <source>
        <dbReference type="ARBA" id="ARBA00022741"/>
    </source>
</evidence>
<keyword evidence="4" id="KW-0436">Ligase</keyword>
<name>A0AAN8XN37_POLSC</name>
<protein>
    <recommendedName>
        <fullName evidence="3">RNA 3'-terminal phosphate cyclase</fullName>
        <ecNumber evidence="2">6.5.1.4</ecNumber>
    </recommendedName>
    <alternativeName>
        <fullName evidence="7">RNA terminal phosphate cyclase domain-containing protein 1</fullName>
    </alternativeName>
</protein>
<evidence type="ECO:0000256" key="7">
    <source>
        <dbReference type="ARBA" id="ARBA00032543"/>
    </source>
</evidence>
<dbReference type="EMBL" id="JAWJWE010000002">
    <property type="protein sequence ID" value="KAK6642896.1"/>
    <property type="molecule type" value="Genomic_DNA"/>
</dbReference>
<dbReference type="InterPro" id="IPR000228">
    <property type="entry name" value="RNA3'_term_phos_cyc"/>
</dbReference>
<dbReference type="Gene3D" id="3.30.360.20">
    <property type="entry name" value="RNA 3'-terminal phosphate cyclase, insert domain"/>
    <property type="match status" value="1"/>
</dbReference>
<evidence type="ECO:0000256" key="1">
    <source>
        <dbReference type="ARBA" id="ARBA00009206"/>
    </source>
</evidence>
<organism evidence="13 14">
    <name type="scientific">Polyplax serrata</name>
    <name type="common">Common mouse louse</name>
    <dbReference type="NCBI Taxonomy" id="468196"/>
    <lineage>
        <taxon>Eukaryota</taxon>
        <taxon>Metazoa</taxon>
        <taxon>Ecdysozoa</taxon>
        <taxon>Arthropoda</taxon>
        <taxon>Hexapoda</taxon>
        <taxon>Insecta</taxon>
        <taxon>Pterygota</taxon>
        <taxon>Neoptera</taxon>
        <taxon>Paraneoptera</taxon>
        <taxon>Psocodea</taxon>
        <taxon>Troctomorpha</taxon>
        <taxon>Phthiraptera</taxon>
        <taxon>Anoplura</taxon>
        <taxon>Polyplacidae</taxon>
        <taxon>Polyplax</taxon>
    </lineage>
</organism>
<dbReference type="FunFam" id="3.30.360.20:FF:000002">
    <property type="entry name" value="RNA terminal phosphate cyclase-like 1"/>
    <property type="match status" value="1"/>
</dbReference>
<reference evidence="13 14" key="1">
    <citation type="submission" date="2023-10" db="EMBL/GenBank/DDBJ databases">
        <title>Genomes of two closely related lineages of the louse Polyplax serrata with different host specificities.</title>
        <authorList>
            <person name="Martinu J."/>
            <person name="Tarabai H."/>
            <person name="Stefka J."/>
            <person name="Hypsa V."/>
        </authorList>
    </citation>
    <scope>NUCLEOTIDE SEQUENCE [LARGE SCALE GENOMIC DNA]</scope>
    <source>
        <strain evidence="13">HR10_N</strain>
    </source>
</reference>
<dbReference type="GO" id="GO:0003963">
    <property type="term" value="F:RNA-3'-phosphate cyclase activity"/>
    <property type="evidence" value="ECO:0007669"/>
    <property type="project" value="UniProtKB-EC"/>
</dbReference>
<dbReference type="GO" id="GO:0006396">
    <property type="term" value="P:RNA processing"/>
    <property type="evidence" value="ECO:0007669"/>
    <property type="project" value="InterPro"/>
</dbReference>
<feature type="active site" description="Tele-AMP-histidine intermediate" evidence="9">
    <location>
        <position position="315"/>
    </location>
</feature>
<dbReference type="InterPro" id="IPR036553">
    <property type="entry name" value="RPTC_insert"/>
</dbReference>
<dbReference type="SUPFAM" id="SSF55205">
    <property type="entry name" value="EPT/RTPC-like"/>
    <property type="match status" value="2"/>
</dbReference>
<dbReference type="Pfam" id="PF01137">
    <property type="entry name" value="RTC"/>
    <property type="match status" value="1"/>
</dbReference>
<dbReference type="EC" id="6.5.1.4" evidence="2"/>
<evidence type="ECO:0000313" key="14">
    <source>
        <dbReference type="Proteomes" id="UP001372834"/>
    </source>
</evidence>
<evidence type="ECO:0000259" key="12">
    <source>
        <dbReference type="Pfam" id="PF05189"/>
    </source>
</evidence>
<comment type="function">
    <text evidence="8">Catalyzes the conversion of 3'-phosphate to a 2',3'-cyclic phosphodiester at the end of RNA. The mechanism of action of the enzyme occurs in 3 steps: (A) adenylation of the enzyme by ATP; (B) transfer of adenylate to an RNA-N3'P to produce RNA-N3'PP5'A; (C) and attack of the adjacent 2'-hydroxyl on the 3'-phosphorus in the diester linkage to produce the cyclic end product. Likely functions in some aspects of cellular RNA processing. Function plays an important role in regulating axon regeneration by inhibiting central nervous system (CNS) axon regeneration following optic nerve injury.</text>
</comment>
<keyword evidence="5 10" id="KW-0547">Nucleotide-binding</keyword>
<dbReference type="PANTHER" id="PTHR11096:SF0">
    <property type="entry name" value="RNA 3'-TERMINAL PHOSPHATE CYCLASE"/>
    <property type="match status" value="1"/>
</dbReference>
<proteinExistence type="inferred from homology"/>
<evidence type="ECO:0000313" key="13">
    <source>
        <dbReference type="EMBL" id="KAK6642896.1"/>
    </source>
</evidence>
<dbReference type="Gene3D" id="3.65.10.20">
    <property type="entry name" value="RNA 3'-terminal phosphate cyclase domain"/>
    <property type="match status" value="1"/>
</dbReference>
<evidence type="ECO:0000256" key="8">
    <source>
        <dbReference type="ARBA" id="ARBA00045867"/>
    </source>
</evidence>
<dbReference type="PIRSF" id="PIRSF005378">
    <property type="entry name" value="RNA3'_term_phos_cycl_euk"/>
    <property type="match status" value="1"/>
</dbReference>
<dbReference type="GO" id="GO:0005634">
    <property type="term" value="C:nucleus"/>
    <property type="evidence" value="ECO:0007669"/>
    <property type="project" value="TreeGrafter"/>
</dbReference>
<dbReference type="InterPro" id="IPR013792">
    <property type="entry name" value="RNA3'P_cycl/enolpyr_Trfase_a/b"/>
</dbReference>
<feature type="domain" description="RNA 3'-terminal phosphate cyclase" evidence="11">
    <location>
        <begin position="10"/>
        <end position="333"/>
    </location>
</feature>
<dbReference type="Proteomes" id="UP001372834">
    <property type="component" value="Unassembled WGS sequence"/>
</dbReference>
<comment type="catalytic activity">
    <reaction evidence="6">
        <text>a 3'-end 3'-phospho-ribonucleotide-RNA + ATP = a 3'-end 2',3'-cyclophospho-ribonucleotide-RNA + AMP + diphosphate</text>
        <dbReference type="Rhea" id="RHEA:23976"/>
        <dbReference type="Rhea" id="RHEA-COMP:10463"/>
        <dbReference type="Rhea" id="RHEA-COMP:10464"/>
        <dbReference type="ChEBI" id="CHEBI:30616"/>
        <dbReference type="ChEBI" id="CHEBI:33019"/>
        <dbReference type="ChEBI" id="CHEBI:83062"/>
        <dbReference type="ChEBI" id="CHEBI:83064"/>
        <dbReference type="ChEBI" id="CHEBI:456215"/>
        <dbReference type="EC" id="6.5.1.4"/>
    </reaction>
</comment>
<dbReference type="InterPro" id="IPR013791">
    <property type="entry name" value="RNA3'-term_phos_cycl_insert"/>
</dbReference>
<evidence type="ECO:0000259" key="11">
    <source>
        <dbReference type="Pfam" id="PF01137"/>
    </source>
</evidence>
<accession>A0AAN8XN37</accession>
<comment type="similarity">
    <text evidence="1">Belongs to the RNA 3'-terminal cyclase family. Type 1 subfamily.</text>
</comment>